<protein>
    <recommendedName>
        <fullName evidence="3">Archaeal holliday junction resolvase (Hjc)</fullName>
    </recommendedName>
</protein>
<sequence>MNEHSYVDSLKGKLKRQVSLIWKIKDDYQGGVPDIFIEGSQSDAFIEAKYIKSLPKREKTLIDLTNSKYLSPLQQKWLKRRFQTRGDAFVIVGHPGGTALFRGLEWQTPLTREEFEKKTVPTKEAVQILLKFVNG</sequence>
<evidence type="ECO:0000313" key="2">
    <source>
        <dbReference type="Proteomes" id="UP000196573"/>
    </source>
</evidence>
<dbReference type="EMBL" id="FWPT01000001">
    <property type="protein sequence ID" value="SMA33648.1"/>
    <property type="molecule type" value="Genomic_DNA"/>
</dbReference>
<name>A0A1X7AEU2_9GAMM</name>
<proteinExistence type="predicted"/>
<organism evidence="1 2">
    <name type="scientific">Parendozoicomonas haliclonae</name>
    <dbReference type="NCBI Taxonomy" id="1960125"/>
    <lineage>
        <taxon>Bacteria</taxon>
        <taxon>Pseudomonadati</taxon>
        <taxon>Pseudomonadota</taxon>
        <taxon>Gammaproteobacteria</taxon>
        <taxon>Oceanospirillales</taxon>
        <taxon>Endozoicomonadaceae</taxon>
        <taxon>Parendozoicomonas</taxon>
    </lineage>
</organism>
<dbReference type="AlphaFoldDB" id="A0A1X7AEU2"/>
<evidence type="ECO:0008006" key="3">
    <source>
        <dbReference type="Google" id="ProtNLM"/>
    </source>
</evidence>
<gene>
    <name evidence="1" type="ORF">EHSB41UT_00311</name>
</gene>
<evidence type="ECO:0000313" key="1">
    <source>
        <dbReference type="EMBL" id="SMA33648.1"/>
    </source>
</evidence>
<accession>A0A1X7AEU2</accession>
<keyword evidence="2" id="KW-1185">Reference proteome</keyword>
<dbReference type="Proteomes" id="UP000196573">
    <property type="component" value="Unassembled WGS sequence"/>
</dbReference>
<dbReference type="RefSeq" id="WP_133060353.1">
    <property type="nucleotide sequence ID" value="NZ_CBCSCN010000004.1"/>
</dbReference>
<reference evidence="1 2" key="1">
    <citation type="submission" date="2017-03" db="EMBL/GenBank/DDBJ databases">
        <authorList>
            <person name="Afonso C.L."/>
            <person name="Miller P.J."/>
            <person name="Scott M.A."/>
            <person name="Spackman E."/>
            <person name="Goraichik I."/>
            <person name="Dimitrov K.M."/>
            <person name="Suarez D.L."/>
            <person name="Swayne D.E."/>
        </authorList>
    </citation>
    <scope>NUCLEOTIDE SEQUENCE [LARGE SCALE GENOMIC DNA]</scope>
    <source>
        <strain evidence="1">SB41UT1</strain>
    </source>
</reference>
<dbReference type="OrthoDB" id="9181678at2"/>